<gene>
    <name evidence="5" type="ORF">M408DRAFT_74753</name>
</gene>
<feature type="DNA-binding region" description="HMG box" evidence="2">
    <location>
        <begin position="24"/>
        <end position="94"/>
    </location>
</feature>
<feature type="non-terminal residue" evidence="5">
    <location>
        <position position="1"/>
    </location>
</feature>
<reference evidence="5 6" key="1">
    <citation type="submission" date="2014-04" db="EMBL/GenBank/DDBJ databases">
        <authorList>
            <consortium name="DOE Joint Genome Institute"/>
            <person name="Kuo A."/>
            <person name="Zuccaro A."/>
            <person name="Kohler A."/>
            <person name="Nagy L.G."/>
            <person name="Floudas D."/>
            <person name="Copeland A."/>
            <person name="Barry K.W."/>
            <person name="Cichocki N."/>
            <person name="Veneault-Fourrey C."/>
            <person name="LaButti K."/>
            <person name="Lindquist E.A."/>
            <person name="Lipzen A."/>
            <person name="Lundell T."/>
            <person name="Morin E."/>
            <person name="Murat C."/>
            <person name="Sun H."/>
            <person name="Tunlid A."/>
            <person name="Henrissat B."/>
            <person name="Grigoriev I.V."/>
            <person name="Hibbett D.S."/>
            <person name="Martin F."/>
            <person name="Nordberg H.P."/>
            <person name="Cantor M.N."/>
            <person name="Hua S.X."/>
        </authorList>
    </citation>
    <scope>NUCLEOTIDE SEQUENCE [LARGE SCALE GENOMIC DNA]</scope>
    <source>
        <strain evidence="5 6">MAFF 305830</strain>
    </source>
</reference>
<feature type="region of interest" description="Disordered" evidence="3">
    <location>
        <begin position="275"/>
        <end position="331"/>
    </location>
</feature>
<dbReference type="PANTHER" id="PTHR48112:SF22">
    <property type="entry name" value="MITOCHONDRIAL TRANSCRIPTION FACTOR A, ISOFORM B"/>
    <property type="match status" value="1"/>
</dbReference>
<sequence length="331" mass="37023">LTPSIISPSLLITDIPIKSELRPPKQAPSMWQVYFADWLQDHKARQPQDKLNVAQAAKEAGQLYKTLSAEAKEVRSARVQQEKESRERRLTAWQRTLTPADIKRENKFRAAQRKAGLSRRANIKDPNAPKKPLSAYFMFLARIRSDPLLVEEVFGGETETTRQSVLAAQRWREMSDEEKKPFLTQAEHDKIQYEALRKIYEEQASMSERGSRSPARKQMTGTGYIVPQHSGTSEDLTAAIMSARPSMSEPDAIRMVAYDPEATISARKVNTRATPMPIFSSSTGTIRRRAARKTARLPGGGDGLARSYPHAADSGAESAESDDEWVPGKSI</sequence>
<organism evidence="5 6">
    <name type="scientific">Serendipita vermifera MAFF 305830</name>
    <dbReference type="NCBI Taxonomy" id="933852"/>
    <lineage>
        <taxon>Eukaryota</taxon>
        <taxon>Fungi</taxon>
        <taxon>Dikarya</taxon>
        <taxon>Basidiomycota</taxon>
        <taxon>Agaricomycotina</taxon>
        <taxon>Agaricomycetes</taxon>
        <taxon>Sebacinales</taxon>
        <taxon>Serendipitaceae</taxon>
        <taxon>Serendipita</taxon>
    </lineage>
</organism>
<dbReference type="PANTHER" id="PTHR48112">
    <property type="entry name" value="HIGH MOBILITY GROUP PROTEIN DSP1"/>
    <property type="match status" value="1"/>
</dbReference>
<keyword evidence="6" id="KW-1185">Reference proteome</keyword>
<feature type="compositionally biased region" description="Basic residues" evidence="3">
    <location>
        <begin position="286"/>
        <end position="295"/>
    </location>
</feature>
<dbReference type="GO" id="GO:0005634">
    <property type="term" value="C:nucleus"/>
    <property type="evidence" value="ECO:0007669"/>
    <property type="project" value="UniProtKB-UniRule"/>
</dbReference>
<dbReference type="STRING" id="933852.A0A0C3B111"/>
<dbReference type="EMBL" id="KN824316">
    <property type="protein sequence ID" value="KIM25196.1"/>
    <property type="molecule type" value="Genomic_DNA"/>
</dbReference>
<evidence type="ECO:0000256" key="3">
    <source>
        <dbReference type="SAM" id="MobiDB-lite"/>
    </source>
</evidence>
<keyword evidence="1 2" id="KW-0238">DNA-binding</keyword>
<dbReference type="HOGENOM" id="CLU_839811_0_0_1"/>
<evidence type="ECO:0000259" key="4">
    <source>
        <dbReference type="PROSITE" id="PS50118"/>
    </source>
</evidence>
<feature type="region of interest" description="Disordered" evidence="3">
    <location>
        <begin position="204"/>
        <end position="230"/>
    </location>
</feature>
<dbReference type="PROSITE" id="PS50118">
    <property type="entry name" value="HMG_BOX_2"/>
    <property type="match status" value="2"/>
</dbReference>
<dbReference type="InterPro" id="IPR009071">
    <property type="entry name" value="HMG_box_dom"/>
</dbReference>
<feature type="domain" description="HMG box" evidence="4">
    <location>
        <begin position="129"/>
        <end position="201"/>
    </location>
</feature>
<dbReference type="SUPFAM" id="SSF47095">
    <property type="entry name" value="HMG-box"/>
    <property type="match status" value="2"/>
</dbReference>
<dbReference type="Pfam" id="PF09011">
    <property type="entry name" value="HMG_box_2"/>
    <property type="match status" value="1"/>
</dbReference>
<protein>
    <recommendedName>
        <fullName evidence="4">HMG box domain-containing protein</fullName>
    </recommendedName>
</protein>
<reference evidence="6" key="2">
    <citation type="submission" date="2015-01" db="EMBL/GenBank/DDBJ databases">
        <title>Evolutionary Origins and Diversification of the Mycorrhizal Mutualists.</title>
        <authorList>
            <consortium name="DOE Joint Genome Institute"/>
            <consortium name="Mycorrhizal Genomics Consortium"/>
            <person name="Kohler A."/>
            <person name="Kuo A."/>
            <person name="Nagy L.G."/>
            <person name="Floudas D."/>
            <person name="Copeland A."/>
            <person name="Barry K.W."/>
            <person name="Cichocki N."/>
            <person name="Veneault-Fourrey C."/>
            <person name="LaButti K."/>
            <person name="Lindquist E.A."/>
            <person name="Lipzen A."/>
            <person name="Lundell T."/>
            <person name="Morin E."/>
            <person name="Murat C."/>
            <person name="Riley R."/>
            <person name="Ohm R."/>
            <person name="Sun H."/>
            <person name="Tunlid A."/>
            <person name="Henrissat B."/>
            <person name="Grigoriev I.V."/>
            <person name="Hibbett D.S."/>
            <person name="Martin F."/>
        </authorList>
    </citation>
    <scope>NUCLEOTIDE SEQUENCE [LARGE SCALE GENOMIC DNA]</scope>
    <source>
        <strain evidence="6">MAFF 305830</strain>
    </source>
</reference>
<dbReference type="OrthoDB" id="5550281at2759"/>
<dbReference type="GO" id="GO:0003677">
    <property type="term" value="F:DNA binding"/>
    <property type="evidence" value="ECO:0007669"/>
    <property type="project" value="UniProtKB-UniRule"/>
</dbReference>
<feature type="DNA-binding region" description="HMG box" evidence="2">
    <location>
        <begin position="129"/>
        <end position="201"/>
    </location>
</feature>
<dbReference type="InterPro" id="IPR036910">
    <property type="entry name" value="HMG_box_dom_sf"/>
</dbReference>
<proteinExistence type="predicted"/>
<keyword evidence="2" id="KW-0539">Nucleus</keyword>
<dbReference type="AlphaFoldDB" id="A0A0C3B111"/>
<name>A0A0C3B111_SERVB</name>
<dbReference type="InterPro" id="IPR050342">
    <property type="entry name" value="HMGB"/>
</dbReference>
<accession>A0A0C3B111</accession>
<evidence type="ECO:0000313" key="5">
    <source>
        <dbReference type="EMBL" id="KIM25196.1"/>
    </source>
</evidence>
<feature type="domain" description="HMG box" evidence="4">
    <location>
        <begin position="24"/>
        <end position="94"/>
    </location>
</feature>
<evidence type="ECO:0000256" key="2">
    <source>
        <dbReference type="PROSITE-ProRule" id="PRU00267"/>
    </source>
</evidence>
<dbReference type="Proteomes" id="UP000054097">
    <property type="component" value="Unassembled WGS sequence"/>
</dbReference>
<evidence type="ECO:0000313" key="6">
    <source>
        <dbReference type="Proteomes" id="UP000054097"/>
    </source>
</evidence>
<dbReference type="SMART" id="SM00398">
    <property type="entry name" value="HMG"/>
    <property type="match status" value="2"/>
</dbReference>
<dbReference type="Gene3D" id="1.10.30.10">
    <property type="entry name" value="High mobility group box domain"/>
    <property type="match status" value="2"/>
</dbReference>
<evidence type="ECO:0000256" key="1">
    <source>
        <dbReference type="ARBA" id="ARBA00023125"/>
    </source>
</evidence>